<accession>A0AAW0HWN6</accession>
<evidence type="ECO:0000256" key="3">
    <source>
        <dbReference type="ARBA" id="ARBA00022606"/>
    </source>
</evidence>
<feature type="transmembrane region" description="Helical" evidence="12">
    <location>
        <begin position="548"/>
        <end position="571"/>
    </location>
</feature>
<dbReference type="EMBL" id="JBBHLL010000298">
    <property type="protein sequence ID" value="KAK7806571.1"/>
    <property type="molecule type" value="Genomic_DNA"/>
</dbReference>
<feature type="transmembrane region" description="Helical" evidence="12">
    <location>
        <begin position="654"/>
        <end position="680"/>
    </location>
</feature>
<proteinExistence type="inferred from homology"/>
<dbReference type="InterPro" id="IPR017452">
    <property type="entry name" value="GPCR_Rhodpsn_7TM"/>
</dbReference>
<comment type="similarity">
    <text evidence="11">Belongs to the G-protein coupled receptor 1 family.</text>
</comment>
<gene>
    <name evidence="14" type="ORF">U0070_017176</name>
</gene>
<dbReference type="Proteomes" id="UP001488838">
    <property type="component" value="Unassembled WGS sequence"/>
</dbReference>
<keyword evidence="10 11" id="KW-0807">Transducer</keyword>
<evidence type="ECO:0000256" key="5">
    <source>
        <dbReference type="ARBA" id="ARBA00022725"/>
    </source>
</evidence>
<feature type="transmembrane region" description="Helical" evidence="12">
    <location>
        <begin position="516"/>
        <end position="536"/>
    </location>
</feature>
<sequence>MEEKNQTTVSEFLFLGIIDNLYQKIFLFTIFFFVYLVTLGSNVGMITLIWVDPRLHTPMYFFLSQLSFVDVCSSSSIAPKMLCDVFTKNKVISFMGCAAQMWFFGLFVATECFLLAVMAYDRYTAICKPLLYTLIMSQHVCVLLVIGPYAIAIISTTTHTTLTFCLPFCGPHIINHFFCDISPLLSLACTDTQINKLVLFVLAGAVGVITGLIILVSYVCILMAILKIRTANGRRKAFSTCSSHLATVSILYGTLFFIYVQPNASSFLNINKMISLFYTVVIPMLNPLIYSLRNKEVKDAFRRTLERKHFLIETNQTSVTEFLFLGLTDRLHQKIVLFIIFLFVYLVTLGGNLGMITLIWVDPRLHTPMYFFLSHLSFVDVCSSSSIAPKMLCDIFAEKKAISFVGCAVQLWFVGLFVGTECFLLASMAYDRYTAICKPLLYTLIMSKRVCVQFVIGPYVLAAINITTHTTLMFCLPFCGPNAINHFFCDISPMLSLACADSWINKVVLFVFDGTIGVLSGLIITVSYICILAAILKIQTTDGRMKAFSTCSSHLAAVSILYGTLFFIYVRPSTNTSLDTNKVISLFYTVVIPMLNPLIYSLRNKEVKDAFRRIVQRKHFSTDGRRRLTMEEKNQTSVTEFLFLGLTDRLHQKIVLFIIFLFVYLVTLGGNLGMITLIWVDPRLHTPMYFFLSHLSFVDVCSSSSIAPKMLCDIFAENKAISLVGCAAQMWFFGLFVTTDCFLLAVMAYDRYTAICKPLLYTLIMSQRVCVQFVIGPYVLAAINITTHTTLTFCLPFCGPNTINHFFCDVSPLLSLACADTWINKVVLFVLAGMIGVPSGLIILVSYICILGSILKIKTADGRQKAFSTCSSHLAAVSILFGTLFFIYARPNASSSLDINKVISLFYTVVIPMLNPLIYSLRNKEVKDAFRRTLEKKHFLIGA</sequence>
<evidence type="ECO:0000256" key="10">
    <source>
        <dbReference type="ARBA" id="ARBA00023224"/>
    </source>
</evidence>
<feature type="transmembrane region" description="Helical" evidence="12">
    <location>
        <begin position="450"/>
        <end position="468"/>
    </location>
</feature>
<feature type="transmembrane region" description="Helical" evidence="12">
    <location>
        <begin position="237"/>
        <end position="261"/>
    </location>
</feature>
<protein>
    <recommendedName>
        <fullName evidence="13">G-protein coupled receptors family 1 profile domain-containing protein</fullName>
    </recommendedName>
</protein>
<evidence type="ECO:0000256" key="1">
    <source>
        <dbReference type="ARBA" id="ARBA00004651"/>
    </source>
</evidence>
<feature type="domain" description="G-protein coupled receptors family 1 profile" evidence="13">
    <location>
        <begin position="670"/>
        <end position="919"/>
    </location>
</feature>
<keyword evidence="2" id="KW-1003">Cell membrane</keyword>
<keyword evidence="7 11" id="KW-0297">G-protein coupled receptor</keyword>
<dbReference type="FunFam" id="1.20.1070.10:FF:000003">
    <property type="entry name" value="Olfactory receptor"/>
    <property type="match status" value="3"/>
</dbReference>
<evidence type="ECO:0000313" key="15">
    <source>
        <dbReference type="Proteomes" id="UP001488838"/>
    </source>
</evidence>
<dbReference type="Pfam" id="PF13853">
    <property type="entry name" value="7tm_4"/>
    <property type="match status" value="3"/>
</dbReference>
<keyword evidence="15" id="KW-1185">Reference proteome</keyword>
<feature type="domain" description="G-protein coupled receptors family 1 profile" evidence="13">
    <location>
        <begin position="41"/>
        <end position="290"/>
    </location>
</feature>
<organism evidence="14 15">
    <name type="scientific">Myodes glareolus</name>
    <name type="common">Bank vole</name>
    <name type="synonym">Clethrionomys glareolus</name>
    <dbReference type="NCBI Taxonomy" id="447135"/>
    <lineage>
        <taxon>Eukaryota</taxon>
        <taxon>Metazoa</taxon>
        <taxon>Chordata</taxon>
        <taxon>Craniata</taxon>
        <taxon>Vertebrata</taxon>
        <taxon>Euteleostomi</taxon>
        <taxon>Mammalia</taxon>
        <taxon>Eutheria</taxon>
        <taxon>Euarchontoglires</taxon>
        <taxon>Glires</taxon>
        <taxon>Rodentia</taxon>
        <taxon>Myomorpha</taxon>
        <taxon>Muroidea</taxon>
        <taxon>Cricetidae</taxon>
        <taxon>Arvicolinae</taxon>
        <taxon>Myodes</taxon>
    </lineage>
</organism>
<keyword evidence="9 11" id="KW-0675">Receptor</keyword>
<keyword evidence="4 11" id="KW-0812">Transmembrane</keyword>
<feature type="domain" description="G-protein coupled receptors family 1 profile" evidence="13">
    <location>
        <begin position="351"/>
        <end position="600"/>
    </location>
</feature>
<evidence type="ECO:0000256" key="7">
    <source>
        <dbReference type="ARBA" id="ARBA00023040"/>
    </source>
</evidence>
<dbReference type="Gene3D" id="1.20.1070.10">
    <property type="entry name" value="Rhodopsin 7-helix transmembrane proteins"/>
    <property type="match status" value="3"/>
</dbReference>
<name>A0AAW0HWN6_MYOGA</name>
<evidence type="ECO:0000259" key="13">
    <source>
        <dbReference type="PROSITE" id="PS50262"/>
    </source>
</evidence>
<feature type="transmembrane region" description="Helical" evidence="12">
    <location>
        <begin position="866"/>
        <end position="890"/>
    </location>
</feature>
<evidence type="ECO:0000256" key="2">
    <source>
        <dbReference type="ARBA" id="ARBA00022475"/>
    </source>
</evidence>
<evidence type="ECO:0000313" key="14">
    <source>
        <dbReference type="EMBL" id="KAK7806571.1"/>
    </source>
</evidence>
<keyword evidence="8 12" id="KW-0472">Membrane</keyword>
<feature type="transmembrane region" description="Helical" evidence="12">
    <location>
        <begin position="730"/>
        <end position="749"/>
    </location>
</feature>
<dbReference type="AlphaFoldDB" id="A0AAW0HWN6"/>
<evidence type="ECO:0000256" key="12">
    <source>
        <dbReference type="SAM" id="Phobius"/>
    </source>
</evidence>
<feature type="transmembrane region" description="Helical" evidence="12">
    <location>
        <begin position="91"/>
        <end position="118"/>
    </location>
</feature>
<dbReference type="PRINTS" id="PR00237">
    <property type="entry name" value="GPCRRHODOPSN"/>
</dbReference>
<evidence type="ECO:0000256" key="8">
    <source>
        <dbReference type="ARBA" id="ARBA00023136"/>
    </source>
</evidence>
<feature type="transmembrane region" description="Helical" evidence="12">
    <location>
        <begin position="25"/>
        <end position="51"/>
    </location>
</feature>
<dbReference type="SUPFAM" id="SSF81321">
    <property type="entry name" value="Family A G protein-coupled receptor-like"/>
    <property type="match status" value="3"/>
</dbReference>
<reference evidence="14 15" key="1">
    <citation type="journal article" date="2023" name="bioRxiv">
        <title>Conserved and derived expression patterns and positive selection on dental genes reveal complex evolutionary context of ever-growing rodent molars.</title>
        <authorList>
            <person name="Calamari Z.T."/>
            <person name="Song A."/>
            <person name="Cohen E."/>
            <person name="Akter M."/>
            <person name="Roy R.D."/>
            <person name="Hallikas O."/>
            <person name="Christensen M.M."/>
            <person name="Li P."/>
            <person name="Marangoni P."/>
            <person name="Jernvall J."/>
            <person name="Klein O.D."/>
        </authorList>
    </citation>
    <scope>NUCLEOTIDE SEQUENCE [LARGE SCALE GENOMIC DNA]</scope>
    <source>
        <strain evidence="14">V071</strain>
    </source>
</reference>
<feature type="transmembrane region" description="Helical" evidence="12">
    <location>
        <begin position="197"/>
        <end position="225"/>
    </location>
</feature>
<dbReference type="PRINTS" id="PR00245">
    <property type="entry name" value="OLFACTORYR"/>
</dbReference>
<feature type="transmembrane region" description="Helical" evidence="12">
    <location>
        <begin position="409"/>
        <end position="430"/>
    </location>
</feature>
<keyword evidence="3" id="KW-0716">Sensory transduction</keyword>
<feature type="transmembrane region" description="Helical" evidence="12">
    <location>
        <begin position="902"/>
        <end position="921"/>
    </location>
</feature>
<evidence type="ECO:0000256" key="9">
    <source>
        <dbReference type="ARBA" id="ARBA00023170"/>
    </source>
</evidence>
<evidence type="ECO:0000256" key="6">
    <source>
        <dbReference type="ARBA" id="ARBA00022989"/>
    </source>
</evidence>
<comment type="caution">
    <text evidence="14">The sequence shown here is derived from an EMBL/GenBank/DDBJ whole genome shotgun (WGS) entry which is preliminary data.</text>
</comment>
<dbReference type="PROSITE" id="PS00237">
    <property type="entry name" value="G_PROTEIN_RECEP_F1_1"/>
    <property type="match status" value="3"/>
</dbReference>
<dbReference type="PANTHER" id="PTHR48018">
    <property type="entry name" value="OLFACTORY RECEPTOR"/>
    <property type="match status" value="1"/>
</dbReference>
<dbReference type="PROSITE" id="PS50262">
    <property type="entry name" value="G_PROTEIN_RECEP_F1_2"/>
    <property type="match status" value="3"/>
</dbReference>
<keyword evidence="6 12" id="KW-1133">Transmembrane helix</keyword>
<feature type="transmembrane region" description="Helical" evidence="12">
    <location>
        <begin position="769"/>
        <end position="787"/>
    </location>
</feature>
<feature type="transmembrane region" description="Helical" evidence="12">
    <location>
        <begin position="583"/>
        <end position="602"/>
    </location>
</feature>
<comment type="subcellular location">
    <subcellularLocation>
        <location evidence="1">Cell membrane</location>
        <topology evidence="1">Multi-pass membrane protein</topology>
    </subcellularLocation>
</comment>
<keyword evidence="5" id="KW-0552">Olfaction</keyword>
<dbReference type="CDD" id="cd15414">
    <property type="entry name" value="7tmA_OR5G-like"/>
    <property type="match status" value="2"/>
</dbReference>
<dbReference type="GO" id="GO:0004930">
    <property type="term" value="F:G protein-coupled receptor activity"/>
    <property type="evidence" value="ECO:0007669"/>
    <property type="project" value="UniProtKB-KW"/>
</dbReference>
<dbReference type="GO" id="GO:0005886">
    <property type="term" value="C:plasma membrane"/>
    <property type="evidence" value="ECO:0007669"/>
    <property type="project" value="UniProtKB-SubCell"/>
</dbReference>
<feature type="transmembrane region" description="Helical" evidence="12">
    <location>
        <begin position="335"/>
        <end position="361"/>
    </location>
</feature>
<dbReference type="InterPro" id="IPR000276">
    <property type="entry name" value="GPCR_Rhodpsn"/>
</dbReference>
<dbReference type="GO" id="GO:0004984">
    <property type="term" value="F:olfactory receptor activity"/>
    <property type="evidence" value="ECO:0007669"/>
    <property type="project" value="InterPro"/>
</dbReference>
<feature type="transmembrane region" description="Helical" evidence="12">
    <location>
        <begin position="826"/>
        <end position="854"/>
    </location>
</feature>
<feature type="transmembrane region" description="Helical" evidence="12">
    <location>
        <begin position="130"/>
        <end position="154"/>
    </location>
</feature>
<evidence type="ECO:0000256" key="4">
    <source>
        <dbReference type="ARBA" id="ARBA00022692"/>
    </source>
</evidence>
<dbReference type="InterPro" id="IPR000725">
    <property type="entry name" value="Olfact_rcpt"/>
</dbReference>
<feature type="transmembrane region" description="Helical" evidence="12">
    <location>
        <begin position="273"/>
        <end position="292"/>
    </location>
</feature>
<evidence type="ECO:0000256" key="11">
    <source>
        <dbReference type="RuleBase" id="RU000688"/>
    </source>
</evidence>